<feature type="transmembrane region" description="Helical" evidence="1">
    <location>
        <begin position="20"/>
        <end position="47"/>
    </location>
</feature>
<feature type="transmembrane region" description="Helical" evidence="1">
    <location>
        <begin position="79"/>
        <end position="95"/>
    </location>
</feature>
<dbReference type="EMBL" id="FUHW01000033">
    <property type="protein sequence ID" value="SJM66099.1"/>
    <property type="molecule type" value="Genomic_DNA"/>
</dbReference>
<keyword evidence="1" id="KW-1133">Transmembrane helix</keyword>
<keyword evidence="3" id="KW-1185">Reference proteome</keyword>
<keyword evidence="1" id="KW-0812">Transmembrane</keyword>
<accession>A0A1R4GD23</accession>
<dbReference type="Proteomes" id="UP000195913">
    <property type="component" value="Unassembled WGS sequence"/>
</dbReference>
<evidence type="ECO:0000313" key="2">
    <source>
        <dbReference type="EMBL" id="SJM66099.1"/>
    </source>
</evidence>
<dbReference type="RefSeq" id="WP_086998882.1">
    <property type="nucleotide sequence ID" value="NZ_FUHW01000033.1"/>
</dbReference>
<protein>
    <submittedName>
        <fullName evidence="2">Uncharacterized protein</fullName>
    </submittedName>
</protein>
<name>A0A1R4GD23_9MICC</name>
<feature type="transmembrane region" description="Helical" evidence="1">
    <location>
        <begin position="142"/>
        <end position="162"/>
    </location>
</feature>
<evidence type="ECO:0000313" key="3">
    <source>
        <dbReference type="Proteomes" id="UP000195913"/>
    </source>
</evidence>
<feature type="transmembrane region" description="Helical" evidence="1">
    <location>
        <begin position="168"/>
        <end position="188"/>
    </location>
</feature>
<dbReference type="AlphaFoldDB" id="A0A1R4GD23"/>
<feature type="transmembrane region" description="Helical" evidence="1">
    <location>
        <begin position="53"/>
        <end position="72"/>
    </location>
</feature>
<feature type="transmembrane region" description="Helical" evidence="1">
    <location>
        <begin position="101"/>
        <end position="122"/>
    </location>
</feature>
<sequence>MNMLSRRFRPERRPPSMEPLAVGTYPASLLAVLAAGMLVAGCLPAAVLNAEGWDPLALGSGVTVVVAVAVLVLRWPQHVTALIALLLLGAAYLQVSTVGLWTLPLYVVAAHGIYLLLALAALAPRSARFTRDALLEAARAAAAPQIAAQLLTVVVFLLSWWATPATGAFGALAGIASAGILMAGAWAASRVARRPENPD</sequence>
<proteinExistence type="predicted"/>
<organism evidence="2 3">
    <name type="scientific">Arthrobacter rhombi</name>
    <dbReference type="NCBI Taxonomy" id="71253"/>
    <lineage>
        <taxon>Bacteria</taxon>
        <taxon>Bacillati</taxon>
        <taxon>Actinomycetota</taxon>
        <taxon>Actinomycetes</taxon>
        <taxon>Micrococcales</taxon>
        <taxon>Micrococcaceae</taxon>
        <taxon>Arthrobacter</taxon>
    </lineage>
</organism>
<evidence type="ECO:0000256" key="1">
    <source>
        <dbReference type="SAM" id="Phobius"/>
    </source>
</evidence>
<reference evidence="2 3" key="1">
    <citation type="submission" date="2017-02" db="EMBL/GenBank/DDBJ databases">
        <authorList>
            <person name="Peterson S.W."/>
        </authorList>
    </citation>
    <scope>NUCLEOTIDE SEQUENCE [LARGE SCALE GENOMIC DNA]</scope>
    <source>
        <strain evidence="2 3">B Ar 00.02</strain>
    </source>
</reference>
<gene>
    <name evidence="2" type="ORF">FM101_09650</name>
</gene>
<keyword evidence="1" id="KW-0472">Membrane</keyword>